<evidence type="ECO:0000313" key="1">
    <source>
        <dbReference type="EMBL" id="CAG5105528.1"/>
    </source>
</evidence>
<organism evidence="1 2">
    <name type="scientific">Oikopleura dioica</name>
    <name type="common">Tunicate</name>
    <dbReference type="NCBI Taxonomy" id="34765"/>
    <lineage>
        <taxon>Eukaryota</taxon>
        <taxon>Metazoa</taxon>
        <taxon>Chordata</taxon>
        <taxon>Tunicata</taxon>
        <taxon>Appendicularia</taxon>
        <taxon>Copelata</taxon>
        <taxon>Oikopleuridae</taxon>
        <taxon>Oikopleura</taxon>
    </lineage>
</organism>
<dbReference type="EMBL" id="OU015566">
    <property type="protein sequence ID" value="CAG5105528.1"/>
    <property type="molecule type" value="Genomic_DNA"/>
</dbReference>
<dbReference type="Proteomes" id="UP001158576">
    <property type="component" value="Chromosome 1"/>
</dbReference>
<name>A0ABN7SUL1_OIKDI</name>
<keyword evidence="2" id="KW-1185">Reference proteome</keyword>
<evidence type="ECO:0000313" key="2">
    <source>
        <dbReference type="Proteomes" id="UP001158576"/>
    </source>
</evidence>
<protein>
    <submittedName>
        <fullName evidence="1">Oidioi.mRNA.OKI2018_I69.chr1.g2205.t1.cds</fullName>
    </submittedName>
</protein>
<reference evidence="1 2" key="1">
    <citation type="submission" date="2021-04" db="EMBL/GenBank/DDBJ databases">
        <authorList>
            <person name="Bliznina A."/>
        </authorList>
    </citation>
    <scope>NUCLEOTIDE SEQUENCE [LARGE SCALE GENOMIC DNA]</scope>
</reference>
<proteinExistence type="predicted"/>
<accession>A0ABN7SUL1</accession>
<sequence length="160" mass="18290">MSFYSSSGYPVTFRPADREPSKHGFNVTYDGFYYYEPDIMFEPLLFDQTDGEKSILTPEESAQLFLWWNTTPEGSLVLENATTLAVKTVRKWLQDSEYPPQNDEEAESQFLVFSKGLEEAKRQVTSTTSIDQLNRGSPRLSVEVKLGAKILAKLKEILYL</sequence>
<gene>
    <name evidence="1" type="ORF">OKIOD_LOCUS10970</name>
</gene>